<dbReference type="SUPFAM" id="SSF53756">
    <property type="entry name" value="UDP-Glycosyltransferase/glycogen phosphorylase"/>
    <property type="match status" value="1"/>
</dbReference>
<evidence type="ECO:0000313" key="2">
    <source>
        <dbReference type="EMBL" id="MQO92132.1"/>
    </source>
</evidence>
<protein>
    <submittedName>
        <fullName evidence="2">Glycosyltransferase family 4 protein</fullName>
    </submittedName>
</protein>
<accession>A0AA91A687</accession>
<dbReference type="InterPro" id="IPR001296">
    <property type="entry name" value="Glyco_trans_1"/>
</dbReference>
<evidence type="ECO:0000313" key="3">
    <source>
        <dbReference type="Proteomes" id="UP000421283"/>
    </source>
</evidence>
<feature type="domain" description="Glycosyl transferase family 1" evidence="1">
    <location>
        <begin position="151"/>
        <end position="308"/>
    </location>
</feature>
<dbReference type="PANTHER" id="PTHR12526">
    <property type="entry name" value="GLYCOSYLTRANSFERASE"/>
    <property type="match status" value="1"/>
</dbReference>
<dbReference type="AlphaFoldDB" id="A0AA91A687"/>
<name>A0AA91A687_9BACT</name>
<dbReference type="EMBL" id="VZAP01000067">
    <property type="protein sequence ID" value="MQO92132.1"/>
    <property type="molecule type" value="Genomic_DNA"/>
</dbReference>
<evidence type="ECO:0000259" key="1">
    <source>
        <dbReference type="Pfam" id="PF00534"/>
    </source>
</evidence>
<proteinExistence type="predicted"/>
<dbReference type="CDD" id="cd03801">
    <property type="entry name" value="GT4_PimA-like"/>
    <property type="match status" value="1"/>
</dbReference>
<dbReference type="GO" id="GO:0016757">
    <property type="term" value="F:glycosyltransferase activity"/>
    <property type="evidence" value="ECO:0007669"/>
    <property type="project" value="InterPro"/>
</dbReference>
<reference evidence="3" key="1">
    <citation type="submission" date="2019-09" db="EMBL/GenBank/DDBJ databases">
        <title>Distinct polysaccharide growth profiles of human intestinal Prevotella copri isolates.</title>
        <authorList>
            <person name="Fehlner-Peach H."/>
            <person name="Magnabosco C."/>
            <person name="Raghavan V."/>
            <person name="Scher J.U."/>
            <person name="Tett A."/>
            <person name="Cox L.M."/>
            <person name="Gottsegen C."/>
            <person name="Watters A."/>
            <person name="Wiltshire- Gordon J.D."/>
            <person name="Segata N."/>
            <person name="Bonneau R."/>
            <person name="Littman D.R."/>
        </authorList>
    </citation>
    <scope>NUCLEOTIDE SEQUENCE [LARGE SCALE GENOMIC DNA]</scope>
    <source>
        <strain evidence="3">iAU3127</strain>
    </source>
</reference>
<dbReference type="Gene3D" id="3.40.50.2000">
    <property type="entry name" value="Glycogen Phosphorylase B"/>
    <property type="match status" value="2"/>
</dbReference>
<comment type="caution">
    <text evidence="2">The sequence shown here is derived from an EMBL/GenBank/DDBJ whole genome shotgun (WGS) entry which is preliminary data.</text>
</comment>
<dbReference type="Pfam" id="PF00534">
    <property type="entry name" value="Glycos_transf_1"/>
    <property type="match status" value="1"/>
</dbReference>
<dbReference type="Proteomes" id="UP000421283">
    <property type="component" value="Unassembled WGS sequence"/>
</dbReference>
<sequence>MEKLLFIASIQYGEPPTGGGAQVKNQLLLAHLKKYYDVRFFDTWNKSSIVCLLSALVYVILYKCKCVLSISGRGALWLGKILKILHVHRQVIYFVIGGDLGKKVEGHLNNVPVLKSFHKILVQGHYMKVQLNNVGLSNVEVLPNFKPIGELPAKRNRPTGGIKFVFLGRLIEEKGVGLLIDASRKLYEEYGKKFSVTFYGSQTNTYSQGYFDTLACDNISYGGFLNLKSKEGLEQLSEYDVMVFPTYFEGEGFPGVLIDAFKAGLPVIASDFHANPDVISNPALGVLVKPKDVDSLKSAMLGFIENPSRIPSMSMAVQKDVCKYDIDKVLNKENINRIFEK</sequence>
<gene>
    <name evidence="2" type="ORF">F7D31_05505</name>
</gene>
<organism evidence="2 3">
    <name type="scientific">Segatella copri</name>
    <dbReference type="NCBI Taxonomy" id="165179"/>
    <lineage>
        <taxon>Bacteria</taxon>
        <taxon>Pseudomonadati</taxon>
        <taxon>Bacteroidota</taxon>
        <taxon>Bacteroidia</taxon>
        <taxon>Bacteroidales</taxon>
        <taxon>Prevotellaceae</taxon>
        <taxon>Segatella</taxon>
    </lineage>
</organism>
<dbReference type="RefSeq" id="WP_153137915.1">
    <property type="nucleotide sequence ID" value="NZ_CP152484.1"/>
</dbReference>